<dbReference type="FunFam" id="1.10.10.10:FF:000020">
    <property type="entry name" value="SWI/SNF complex subunit SMARCC2 isoform c"/>
    <property type="match status" value="1"/>
</dbReference>
<evidence type="ECO:0000256" key="5">
    <source>
        <dbReference type="ARBA" id="ARBA00023242"/>
    </source>
</evidence>
<dbReference type="InterPro" id="IPR032451">
    <property type="entry name" value="SMARCC_C"/>
</dbReference>
<feature type="region of interest" description="Disordered" evidence="8">
    <location>
        <begin position="465"/>
        <end position="511"/>
    </location>
</feature>
<evidence type="ECO:0000313" key="12">
    <source>
        <dbReference type="Ensembl" id="ENSCINP00000033713.1"/>
    </source>
</evidence>
<dbReference type="Gene3D" id="1.10.10.10">
    <property type="entry name" value="Winged helix-like DNA-binding domain superfamily/Winged helix DNA-binding domain"/>
    <property type="match status" value="1"/>
</dbReference>
<proteinExistence type="inferred from homology"/>
<reference evidence="12" key="2">
    <citation type="submission" date="2025-08" db="UniProtKB">
        <authorList>
            <consortium name="Ensembl"/>
        </authorList>
    </citation>
    <scope>IDENTIFICATION</scope>
</reference>
<dbReference type="PROSITE" id="PS50934">
    <property type="entry name" value="SWIRM"/>
    <property type="match status" value="1"/>
</dbReference>
<dbReference type="PROSITE" id="PS51293">
    <property type="entry name" value="SANT"/>
    <property type="match status" value="1"/>
</dbReference>
<dbReference type="PANTHER" id="PTHR15381:SF1">
    <property type="entry name" value="CHONDROITIN SULFATE PROTEOGLYCAN 5"/>
    <property type="match status" value="1"/>
</dbReference>
<dbReference type="InterPro" id="IPR017884">
    <property type="entry name" value="SANT_dom"/>
</dbReference>
<feature type="coiled-coil region" evidence="7">
    <location>
        <begin position="554"/>
        <end position="602"/>
    </location>
</feature>
<evidence type="ECO:0000259" key="11">
    <source>
        <dbReference type="PROSITE" id="PS51293"/>
    </source>
</evidence>
<feature type="compositionally biased region" description="Basic and acidic residues" evidence="8">
    <location>
        <begin position="477"/>
        <end position="488"/>
    </location>
</feature>
<dbReference type="PANTHER" id="PTHR15381">
    <property type="entry name" value="CHONDROITIN SULFATE PROTEOGLYCAN 5 -RELATED"/>
    <property type="match status" value="1"/>
</dbReference>
<evidence type="ECO:0000313" key="13">
    <source>
        <dbReference type="Proteomes" id="UP000008144"/>
    </source>
</evidence>
<dbReference type="GO" id="GO:0071565">
    <property type="term" value="C:nBAF complex"/>
    <property type="evidence" value="ECO:0000318"/>
    <property type="project" value="GO_Central"/>
</dbReference>
<evidence type="ECO:0000256" key="6">
    <source>
        <dbReference type="ARBA" id="ARBA00049655"/>
    </source>
</evidence>
<name>H2XVM9_CIOIN</name>
<evidence type="ECO:0000256" key="8">
    <source>
        <dbReference type="SAM" id="MobiDB-lite"/>
    </source>
</evidence>
<evidence type="ECO:0000256" key="2">
    <source>
        <dbReference type="ARBA" id="ARBA00022853"/>
    </source>
</evidence>
<keyword evidence="7" id="KW-0175">Coiled coil</keyword>
<dbReference type="InterPro" id="IPR009057">
    <property type="entry name" value="Homeodomain-like_sf"/>
</dbReference>
<keyword evidence="5" id="KW-0539">Nucleus</keyword>
<dbReference type="Pfam" id="PF04433">
    <property type="entry name" value="SWIRM"/>
    <property type="match status" value="1"/>
</dbReference>
<dbReference type="InterPro" id="IPR036388">
    <property type="entry name" value="WH-like_DNA-bd_sf"/>
</dbReference>
<dbReference type="SUPFAM" id="SSF46689">
    <property type="entry name" value="Homeodomain-like"/>
    <property type="match status" value="2"/>
</dbReference>
<dbReference type="Pfam" id="PF16495">
    <property type="entry name" value="SWIRM-assoc_1"/>
    <property type="match status" value="1"/>
</dbReference>
<evidence type="ECO:0000256" key="7">
    <source>
        <dbReference type="SAM" id="Coils"/>
    </source>
</evidence>
<accession>H2XVM9</accession>
<dbReference type="InterPro" id="IPR032448">
    <property type="entry name" value="SWIRM-assoc"/>
</dbReference>
<feature type="region of interest" description="Disordered" evidence="8">
    <location>
        <begin position="1"/>
        <end position="74"/>
    </location>
</feature>
<evidence type="ECO:0000256" key="4">
    <source>
        <dbReference type="ARBA" id="ARBA00023163"/>
    </source>
</evidence>
<evidence type="ECO:0000256" key="3">
    <source>
        <dbReference type="ARBA" id="ARBA00023015"/>
    </source>
</evidence>
<evidence type="ECO:0000259" key="10">
    <source>
        <dbReference type="PROSITE" id="PS50934"/>
    </source>
</evidence>
<keyword evidence="4" id="KW-0804">Transcription</keyword>
<organism evidence="12 13">
    <name type="scientific">Ciona intestinalis</name>
    <name type="common">Transparent sea squirt</name>
    <name type="synonym">Ascidia intestinalis</name>
    <dbReference type="NCBI Taxonomy" id="7719"/>
    <lineage>
        <taxon>Eukaryota</taxon>
        <taxon>Metazoa</taxon>
        <taxon>Chordata</taxon>
        <taxon>Tunicata</taxon>
        <taxon>Ascidiacea</taxon>
        <taxon>Phlebobranchia</taxon>
        <taxon>Cionidae</taxon>
        <taxon>Ciona</taxon>
    </lineage>
</organism>
<dbReference type="InParanoid" id="H2XVM9"/>
<dbReference type="Proteomes" id="UP000008144">
    <property type="component" value="Unassembled WGS sequence"/>
</dbReference>
<dbReference type="GO" id="GO:0071564">
    <property type="term" value="C:npBAF complex"/>
    <property type="evidence" value="ECO:0000318"/>
    <property type="project" value="GO_Central"/>
</dbReference>
<keyword evidence="3" id="KW-0805">Transcription regulation</keyword>
<dbReference type="GeneTree" id="ENSGT00940000155746"/>
<dbReference type="GO" id="GO:0045893">
    <property type="term" value="P:positive regulation of DNA-templated transcription"/>
    <property type="evidence" value="ECO:0000318"/>
    <property type="project" value="GO_Central"/>
</dbReference>
<comment type="subcellular location">
    <subcellularLocation>
        <location evidence="1">Nucleus</location>
    </subcellularLocation>
</comment>
<feature type="domain" description="SANT" evidence="11">
    <location>
        <begin position="314"/>
        <end position="365"/>
    </location>
</feature>
<feature type="region of interest" description="Disordered" evidence="8">
    <location>
        <begin position="108"/>
        <end position="127"/>
    </location>
</feature>
<dbReference type="GO" id="GO:0042393">
    <property type="term" value="F:histone binding"/>
    <property type="evidence" value="ECO:0000318"/>
    <property type="project" value="GO_Central"/>
</dbReference>
<dbReference type="Ensembl" id="ENSCINT00000036497.1">
    <property type="protein sequence ID" value="ENSCINP00000033713.1"/>
    <property type="gene ID" value="ENSCING00000023503.1"/>
</dbReference>
<dbReference type="Pfam" id="PF16498">
    <property type="entry name" value="SWIRM-assoc_3"/>
    <property type="match status" value="1"/>
</dbReference>
<feature type="domain" description="SWIRM" evidence="10">
    <location>
        <begin position="134"/>
        <end position="231"/>
    </location>
</feature>
<dbReference type="GO" id="GO:0006325">
    <property type="term" value="P:chromatin organization"/>
    <property type="evidence" value="ECO:0007669"/>
    <property type="project" value="UniProtKB-KW"/>
</dbReference>
<dbReference type="OMA" id="EVNARWI"/>
<dbReference type="AlphaFoldDB" id="H2XVM9"/>
<dbReference type="SMART" id="SM00717">
    <property type="entry name" value="SANT"/>
    <property type="match status" value="1"/>
</dbReference>
<dbReference type="Gene3D" id="1.10.10.60">
    <property type="entry name" value="Homeodomain-like"/>
    <property type="match status" value="1"/>
</dbReference>
<keyword evidence="2" id="KW-0156">Chromatin regulator</keyword>
<dbReference type="FunCoup" id="H2XVM9">
    <property type="interactions" value="838"/>
</dbReference>
<reference evidence="13" key="1">
    <citation type="journal article" date="2002" name="Science">
        <title>The draft genome of Ciona intestinalis: insights into chordate and vertebrate origins.</title>
        <authorList>
            <person name="Dehal P."/>
            <person name="Satou Y."/>
            <person name="Campbell R.K."/>
            <person name="Chapman J."/>
            <person name="Degnan B."/>
            <person name="De Tomaso A."/>
            <person name="Davidson B."/>
            <person name="Di Gregorio A."/>
            <person name="Gelpke M."/>
            <person name="Goodstein D.M."/>
            <person name="Harafuji N."/>
            <person name="Hastings K.E."/>
            <person name="Ho I."/>
            <person name="Hotta K."/>
            <person name="Huang W."/>
            <person name="Kawashima T."/>
            <person name="Lemaire P."/>
            <person name="Martinez D."/>
            <person name="Meinertzhagen I.A."/>
            <person name="Necula S."/>
            <person name="Nonaka M."/>
            <person name="Putnam N."/>
            <person name="Rash S."/>
            <person name="Saiga H."/>
            <person name="Satake M."/>
            <person name="Terry A."/>
            <person name="Yamada L."/>
            <person name="Wang H.G."/>
            <person name="Awazu S."/>
            <person name="Azumi K."/>
            <person name="Boore J."/>
            <person name="Branno M."/>
            <person name="Chin-Bow S."/>
            <person name="DeSantis R."/>
            <person name="Doyle S."/>
            <person name="Francino P."/>
            <person name="Keys D.N."/>
            <person name="Haga S."/>
            <person name="Hayashi H."/>
            <person name="Hino K."/>
            <person name="Imai K.S."/>
            <person name="Inaba K."/>
            <person name="Kano S."/>
            <person name="Kobayashi K."/>
            <person name="Kobayashi M."/>
            <person name="Lee B.I."/>
            <person name="Makabe K.W."/>
            <person name="Manohar C."/>
            <person name="Matassi G."/>
            <person name="Medina M."/>
            <person name="Mochizuki Y."/>
            <person name="Mount S."/>
            <person name="Morishita T."/>
            <person name="Miura S."/>
            <person name="Nakayama A."/>
            <person name="Nishizaka S."/>
            <person name="Nomoto H."/>
            <person name="Ohta F."/>
            <person name="Oishi K."/>
            <person name="Rigoutsos I."/>
            <person name="Sano M."/>
            <person name="Sasaki A."/>
            <person name="Sasakura Y."/>
            <person name="Shoguchi E."/>
            <person name="Shin-i T."/>
            <person name="Spagnuolo A."/>
            <person name="Stainier D."/>
            <person name="Suzuki M.M."/>
            <person name="Tassy O."/>
            <person name="Takatori N."/>
            <person name="Tokuoka M."/>
            <person name="Yagi K."/>
            <person name="Yoshizaki F."/>
            <person name="Wada S."/>
            <person name="Zhang C."/>
            <person name="Hyatt P.D."/>
            <person name="Larimer F."/>
            <person name="Detter C."/>
            <person name="Doggett N."/>
            <person name="Glavina T."/>
            <person name="Hawkins T."/>
            <person name="Richardson P."/>
            <person name="Lucas S."/>
            <person name="Kohara Y."/>
            <person name="Levine M."/>
            <person name="Satoh N."/>
            <person name="Rokhsar D.S."/>
        </authorList>
    </citation>
    <scope>NUCLEOTIDE SEQUENCE [LARGE SCALE GENOMIC DNA]</scope>
</reference>
<comment type="similarity">
    <text evidence="6">Belongs to the SMARCC family.</text>
</comment>
<dbReference type="PROSITE" id="PS50090">
    <property type="entry name" value="MYB_LIKE"/>
    <property type="match status" value="1"/>
</dbReference>
<evidence type="ECO:0000259" key="9">
    <source>
        <dbReference type="PROSITE" id="PS50090"/>
    </source>
</evidence>
<keyword evidence="13" id="KW-1185">Reference proteome</keyword>
<dbReference type="GO" id="GO:0016514">
    <property type="term" value="C:SWI/SNF complex"/>
    <property type="evidence" value="ECO:0000318"/>
    <property type="project" value="GO_Central"/>
</dbReference>
<dbReference type="InterPro" id="IPR001005">
    <property type="entry name" value="SANT/Myb"/>
</dbReference>
<dbReference type="STRING" id="7719.ENSCINP00000033713"/>
<feature type="region of interest" description="Disordered" evidence="8">
    <location>
        <begin position="607"/>
        <end position="639"/>
    </location>
</feature>
<sequence>MNRSMKAESPMSSDGDKKKGGKKRSKQRSPSPSEQNKRRNKKGRPGTPASMKRKSYKEEEDDLTKDLEDPSIVPHVEEVAVPRHMYSKKDIETQPIKGGTLQEIVERDQDSNDNDEKNGDGSHEDTVTEQTHHIIVPSYSAWFDYNAIHSIERRALPEFFNNKNRSKTPEIYIAYRNFMIDTYRLNPSEYLSATGCRRNLAGDVCTILRVHAFLEQWGMINYQVDGDSKPSMMGPPPTSHFHVVADTPSGLQPVAPASNASHAHTIAKCDKGKPGEKPSAPDSGIGNNFGLRTDIYATQHKNQTGKGKTAAAAAIAKPWTDQEVLLLLEGLEMYKDDWNKVSEHVGSRTQDECILQFLRLPIEDPYIEGSVVANANAETDEERTVVLEQPIPFSKSGNPVMSTVAFLASVVSPRVAAAAAKAAIEEFSSLKDEVPQHYVAAHVKKVVEESKSGVEVGPTFGLDKSGIAGVEATGTDKPAEPTEDRDNVNDDENKDEKMESDEKAGEEGENEVKIERKLPEGNIATAAAAAISAAAVKAKYLAQIEERKIKSLVAHLVETQMKKLEIKLRHFEELETIMEREREQLEYQRQQLLQERQGFLHEQIKYAEARARQTQQAKQMTQAPPNQPQPTNPLQQVHD</sequence>
<protein>
    <submittedName>
        <fullName evidence="12">Uncharacterized protein</fullName>
    </submittedName>
</protein>
<dbReference type="FunFam" id="1.10.10.60:FF:000014">
    <property type="entry name" value="SWI/SNF complex subunit SMARCC2 isoform C"/>
    <property type="match status" value="1"/>
</dbReference>
<evidence type="ECO:0000256" key="1">
    <source>
        <dbReference type="ARBA" id="ARBA00004123"/>
    </source>
</evidence>
<dbReference type="HOGENOM" id="CLU_004447_3_1_1"/>
<feature type="domain" description="Myb-like" evidence="9">
    <location>
        <begin position="318"/>
        <end position="361"/>
    </location>
</feature>
<dbReference type="InterPro" id="IPR007526">
    <property type="entry name" value="SWIRM"/>
</dbReference>
<feature type="compositionally biased region" description="Basic and acidic residues" evidence="8">
    <location>
        <begin position="494"/>
        <end position="511"/>
    </location>
</feature>
<dbReference type="Pfam" id="PF00249">
    <property type="entry name" value="Myb_DNA-binding"/>
    <property type="match status" value="1"/>
</dbReference>
<reference evidence="12" key="3">
    <citation type="submission" date="2025-09" db="UniProtKB">
        <authorList>
            <consortium name="Ensembl"/>
        </authorList>
    </citation>
    <scope>IDENTIFICATION</scope>
</reference>